<dbReference type="CDD" id="cd00371">
    <property type="entry name" value="HMA"/>
    <property type="match status" value="1"/>
</dbReference>
<dbReference type="Pfam" id="PF00403">
    <property type="entry name" value="HMA"/>
    <property type="match status" value="1"/>
</dbReference>
<evidence type="ECO:0000256" key="6">
    <source>
        <dbReference type="ARBA" id="ARBA00022692"/>
    </source>
</evidence>
<dbReference type="EMBL" id="SGUG01000014">
    <property type="protein sequence ID" value="MDG0863036.1"/>
    <property type="molecule type" value="Genomic_DNA"/>
</dbReference>
<comment type="caution">
    <text evidence="17">The sequence shown here is derived from an EMBL/GenBank/DDBJ whole genome shotgun (WGS) entry which is preliminary data.</text>
</comment>
<dbReference type="Pfam" id="PF00702">
    <property type="entry name" value="Hydrolase"/>
    <property type="match status" value="1"/>
</dbReference>
<dbReference type="InterPro" id="IPR023299">
    <property type="entry name" value="ATPase_P-typ_cyto_dom_N"/>
</dbReference>
<evidence type="ECO:0000256" key="15">
    <source>
        <dbReference type="RuleBase" id="RU362081"/>
    </source>
</evidence>
<keyword evidence="8 15" id="KW-0547">Nucleotide-binding</keyword>
<gene>
    <name evidence="17" type="primary">cadA</name>
    <name evidence="17" type="ORF">EXJ73_11190</name>
</gene>
<dbReference type="NCBIfam" id="TIGR01525">
    <property type="entry name" value="ATPase-IB_hvy"/>
    <property type="match status" value="1"/>
</dbReference>
<evidence type="ECO:0000256" key="12">
    <source>
        <dbReference type="ARBA" id="ARBA00022989"/>
    </source>
</evidence>
<protein>
    <submittedName>
        <fullName evidence="17">Cadmium-translocating P-type ATPase</fullName>
    </submittedName>
</protein>
<evidence type="ECO:0000256" key="2">
    <source>
        <dbReference type="ARBA" id="ARBA00006024"/>
    </source>
</evidence>
<dbReference type="Pfam" id="PF00122">
    <property type="entry name" value="E1-E2_ATPase"/>
    <property type="match status" value="1"/>
</dbReference>
<dbReference type="GO" id="GO:0055070">
    <property type="term" value="P:copper ion homeostasis"/>
    <property type="evidence" value="ECO:0007669"/>
    <property type="project" value="TreeGrafter"/>
</dbReference>
<dbReference type="InterPro" id="IPR036412">
    <property type="entry name" value="HAD-like_sf"/>
</dbReference>
<dbReference type="GO" id="GO:0016887">
    <property type="term" value="F:ATP hydrolysis activity"/>
    <property type="evidence" value="ECO:0007669"/>
    <property type="project" value="InterPro"/>
</dbReference>
<name>A0A9X4R4Z5_9BURK</name>
<keyword evidence="11" id="KW-1278">Translocase</keyword>
<evidence type="ECO:0000256" key="3">
    <source>
        <dbReference type="ARBA" id="ARBA00022448"/>
    </source>
</evidence>
<keyword evidence="5" id="KW-0597">Phosphoprotein</keyword>
<accession>A0A9X4R4Z5</accession>
<comment type="similarity">
    <text evidence="2 15">Belongs to the cation transport ATPase (P-type) (TC 3.A.3) family. Type IB subfamily.</text>
</comment>
<feature type="transmembrane region" description="Helical" evidence="15">
    <location>
        <begin position="695"/>
        <end position="711"/>
    </location>
</feature>
<dbReference type="InterPro" id="IPR008250">
    <property type="entry name" value="ATPase_P-typ_transduc_dom_A_sf"/>
</dbReference>
<dbReference type="Gene3D" id="3.40.50.1000">
    <property type="entry name" value="HAD superfamily/HAD-like"/>
    <property type="match status" value="1"/>
</dbReference>
<dbReference type="InterPro" id="IPR036163">
    <property type="entry name" value="HMA_dom_sf"/>
</dbReference>
<dbReference type="NCBIfam" id="TIGR01511">
    <property type="entry name" value="ATPase-IB1_Cu"/>
    <property type="match status" value="1"/>
</dbReference>
<keyword evidence="18" id="KW-1185">Reference proteome</keyword>
<evidence type="ECO:0000256" key="8">
    <source>
        <dbReference type="ARBA" id="ARBA00022741"/>
    </source>
</evidence>
<evidence type="ECO:0000256" key="11">
    <source>
        <dbReference type="ARBA" id="ARBA00022967"/>
    </source>
</evidence>
<keyword evidence="14 15" id="KW-0472">Membrane</keyword>
<dbReference type="InterPro" id="IPR027256">
    <property type="entry name" value="P-typ_ATPase_IB"/>
</dbReference>
<dbReference type="GO" id="GO:0005886">
    <property type="term" value="C:plasma membrane"/>
    <property type="evidence" value="ECO:0007669"/>
    <property type="project" value="UniProtKB-SubCell"/>
</dbReference>
<evidence type="ECO:0000313" key="17">
    <source>
        <dbReference type="EMBL" id="MDG0863036.1"/>
    </source>
</evidence>
<evidence type="ECO:0000256" key="13">
    <source>
        <dbReference type="ARBA" id="ARBA00023065"/>
    </source>
</evidence>
<keyword evidence="3" id="KW-0813">Transport</keyword>
<dbReference type="SUPFAM" id="SSF56784">
    <property type="entry name" value="HAD-like"/>
    <property type="match status" value="1"/>
</dbReference>
<reference evidence="17" key="1">
    <citation type="submission" date="2019-02" db="EMBL/GenBank/DDBJ databases">
        <title>Draft genome of the type strain Pelomonas aquatica CCUG 52575T.</title>
        <authorList>
            <person name="Gomila M."/>
            <person name="Lalucat J."/>
        </authorList>
    </citation>
    <scope>NUCLEOTIDE SEQUENCE</scope>
    <source>
        <strain evidence="17">CCUG 52575</strain>
    </source>
</reference>
<evidence type="ECO:0000256" key="7">
    <source>
        <dbReference type="ARBA" id="ARBA00022723"/>
    </source>
</evidence>
<keyword evidence="12 15" id="KW-1133">Transmembrane helix</keyword>
<dbReference type="InterPro" id="IPR023214">
    <property type="entry name" value="HAD_sf"/>
</dbReference>
<proteinExistence type="inferred from homology"/>
<keyword evidence="7 15" id="KW-0479">Metal-binding</keyword>
<dbReference type="GO" id="GO:0005524">
    <property type="term" value="F:ATP binding"/>
    <property type="evidence" value="ECO:0007669"/>
    <property type="project" value="UniProtKB-UniRule"/>
</dbReference>
<dbReference type="AlphaFoldDB" id="A0A9X4R4Z5"/>
<evidence type="ECO:0000256" key="1">
    <source>
        <dbReference type="ARBA" id="ARBA00004651"/>
    </source>
</evidence>
<evidence type="ECO:0000256" key="4">
    <source>
        <dbReference type="ARBA" id="ARBA00022475"/>
    </source>
</evidence>
<dbReference type="PANTHER" id="PTHR43520">
    <property type="entry name" value="ATP7, ISOFORM B"/>
    <property type="match status" value="1"/>
</dbReference>
<dbReference type="GO" id="GO:0005507">
    <property type="term" value="F:copper ion binding"/>
    <property type="evidence" value="ECO:0007669"/>
    <property type="project" value="TreeGrafter"/>
</dbReference>
<dbReference type="PANTHER" id="PTHR43520:SF5">
    <property type="entry name" value="CATION-TRANSPORTING P-TYPE ATPASE-RELATED"/>
    <property type="match status" value="1"/>
</dbReference>
<dbReference type="SUPFAM" id="SSF55008">
    <property type="entry name" value="HMA, heavy metal-associated domain"/>
    <property type="match status" value="1"/>
</dbReference>
<comment type="subcellular location">
    <subcellularLocation>
        <location evidence="1">Cell membrane</location>
        <topology evidence="1">Multi-pass membrane protein</topology>
    </subcellularLocation>
</comment>
<dbReference type="SUPFAM" id="SSF81653">
    <property type="entry name" value="Calcium ATPase, transduction domain A"/>
    <property type="match status" value="1"/>
</dbReference>
<keyword evidence="10" id="KW-0460">Magnesium</keyword>
<dbReference type="Gene3D" id="3.40.1110.10">
    <property type="entry name" value="Calcium-transporting ATPase, cytoplasmic domain N"/>
    <property type="match status" value="1"/>
</dbReference>
<keyword evidence="9 15" id="KW-0067">ATP-binding</keyword>
<feature type="transmembrane region" description="Helical" evidence="15">
    <location>
        <begin position="192"/>
        <end position="210"/>
    </location>
</feature>
<organism evidence="17 18">
    <name type="scientific">Pelomonas aquatica</name>
    <dbReference type="NCBI Taxonomy" id="431058"/>
    <lineage>
        <taxon>Bacteria</taxon>
        <taxon>Pseudomonadati</taxon>
        <taxon>Pseudomonadota</taxon>
        <taxon>Betaproteobacteria</taxon>
        <taxon>Burkholderiales</taxon>
        <taxon>Sphaerotilaceae</taxon>
        <taxon>Roseateles</taxon>
    </lineage>
</organism>
<dbReference type="InterPro" id="IPR001757">
    <property type="entry name" value="P_typ_ATPase"/>
</dbReference>
<dbReference type="GO" id="GO:0043682">
    <property type="term" value="F:P-type divalent copper transporter activity"/>
    <property type="evidence" value="ECO:0007669"/>
    <property type="project" value="TreeGrafter"/>
</dbReference>
<dbReference type="RefSeq" id="WP_378990030.1">
    <property type="nucleotide sequence ID" value="NZ_JBHSRN010000014.1"/>
</dbReference>
<evidence type="ECO:0000256" key="5">
    <source>
        <dbReference type="ARBA" id="ARBA00022553"/>
    </source>
</evidence>
<dbReference type="Proteomes" id="UP001152766">
    <property type="component" value="Unassembled WGS sequence"/>
</dbReference>
<feature type="transmembrane region" description="Helical" evidence="15">
    <location>
        <begin position="158"/>
        <end position="180"/>
    </location>
</feature>
<evidence type="ECO:0000256" key="10">
    <source>
        <dbReference type="ARBA" id="ARBA00022842"/>
    </source>
</evidence>
<dbReference type="InterPro" id="IPR006121">
    <property type="entry name" value="HMA_dom"/>
</dbReference>
<keyword evidence="4 15" id="KW-1003">Cell membrane</keyword>
<sequence>MRTVSVPPPGLPAADSDARLLAPFTTWPDGPGGVALSQFQVAGMHCAACSGIVEAALLKLQGVEGASVNPASARLSLRWQPSRIALADVLGALQSAGYGATPDVAASARELRRQERRQALWRLFVAGFLMMQVMMMATPAYVAGPGELAPDLDRLLRWAAWMLTLPVMVFSAAPFFVGAWRQLRAGRLGMDVPVALGLAVTFVASSGALFDPGGLFGHEVYFDSLTMFIALLLLARWFELGTRHRAAEALEAAAGALPTLAERLLDDGTSERVPPEALRVGDRIRVAAGEAFAADGHVLAGQGWVNEALLTGESAPVAKAPGDAVVAGSINGDGPLLVAAQRVGADTTAQGIVRLMQQAQSRRPAAGGILDRVAAGFTAGVLLLALAAGIGWWWVEPSRAVAVAVAVLIVTCPCALTLAAPAAWLTASGALARRGLLLVDLSALERLCTVDTVVFDKTGTVSEDRLQLQRHWAEGADADALLAVARSLAALSRHPHARALAEGCEAGAWVDVRELAGRGIEARDATGRLWRLGAPAWVSERPAPAARLAFGTEGPGGCALWLDLAEAPRADAAEAVAALRAAGRRVRLLSGDQPAAVARMAARLDIAHWRGGATPAAKLAALREWQADGEHVLMVGDGINDAPVLAAANVRIAMGQGAMLARSAADALLVSDRLMALPQALALAQKTRRVLRQNLAWAALYNLACVPLALTGWLPPLAAGVGMASSSLFVVLNAQRLNR</sequence>
<feature type="transmembrane region" description="Helical" evidence="15">
    <location>
        <begin position="216"/>
        <end position="235"/>
    </location>
</feature>
<dbReference type="NCBIfam" id="TIGR01494">
    <property type="entry name" value="ATPase_P-type"/>
    <property type="match status" value="2"/>
</dbReference>
<evidence type="ECO:0000256" key="14">
    <source>
        <dbReference type="ARBA" id="ARBA00023136"/>
    </source>
</evidence>
<feature type="domain" description="HMA" evidence="16">
    <location>
        <begin position="35"/>
        <end position="101"/>
    </location>
</feature>
<evidence type="ECO:0000313" key="18">
    <source>
        <dbReference type="Proteomes" id="UP001152766"/>
    </source>
</evidence>
<keyword evidence="13" id="KW-0406">Ion transport</keyword>
<dbReference type="PROSITE" id="PS50846">
    <property type="entry name" value="HMA_2"/>
    <property type="match status" value="1"/>
</dbReference>
<dbReference type="Gene3D" id="2.70.150.10">
    <property type="entry name" value="Calcium-transporting ATPase, cytoplasmic transduction domain A"/>
    <property type="match status" value="1"/>
</dbReference>
<evidence type="ECO:0000256" key="9">
    <source>
        <dbReference type="ARBA" id="ARBA00022840"/>
    </source>
</evidence>
<dbReference type="PRINTS" id="PR00119">
    <property type="entry name" value="CATATPASE"/>
</dbReference>
<dbReference type="NCBIfam" id="TIGR01512">
    <property type="entry name" value="ATPase-IB2_Cd"/>
    <property type="match status" value="1"/>
</dbReference>
<feature type="transmembrane region" description="Helical" evidence="15">
    <location>
        <begin position="119"/>
        <end position="138"/>
    </location>
</feature>
<keyword evidence="6 15" id="KW-0812">Transmembrane</keyword>
<feature type="transmembrane region" description="Helical" evidence="15">
    <location>
        <begin position="373"/>
        <end position="395"/>
    </location>
</feature>
<dbReference type="InterPro" id="IPR059000">
    <property type="entry name" value="ATPase_P-type_domA"/>
</dbReference>
<feature type="transmembrane region" description="Helical" evidence="15">
    <location>
        <begin position="401"/>
        <end position="425"/>
    </location>
</feature>
<evidence type="ECO:0000259" key="16">
    <source>
        <dbReference type="PROSITE" id="PS50846"/>
    </source>
</evidence>
<dbReference type="Gene3D" id="3.30.70.100">
    <property type="match status" value="1"/>
</dbReference>